<comment type="caution">
    <text evidence="5">The sequence shown here is derived from an EMBL/GenBank/DDBJ whole genome shotgun (WGS) entry which is preliminary data.</text>
</comment>
<evidence type="ECO:0000313" key="6">
    <source>
        <dbReference type="Proteomes" id="UP000789342"/>
    </source>
</evidence>
<protein>
    <submittedName>
        <fullName evidence="5">573_t:CDS:1</fullName>
    </submittedName>
</protein>
<proteinExistence type="predicted"/>
<feature type="compositionally biased region" description="Polar residues" evidence="1">
    <location>
        <begin position="2425"/>
        <end position="2436"/>
    </location>
</feature>
<keyword evidence="6" id="KW-1185">Reference proteome</keyword>
<feature type="domain" description="Cell morphogenesis central region" evidence="4">
    <location>
        <begin position="1380"/>
        <end position="1671"/>
    </location>
</feature>
<dbReference type="SUPFAM" id="SSF48371">
    <property type="entry name" value="ARM repeat"/>
    <property type="match status" value="2"/>
</dbReference>
<feature type="compositionally biased region" description="Polar residues" evidence="1">
    <location>
        <begin position="810"/>
        <end position="826"/>
    </location>
</feature>
<feature type="region of interest" description="Disordered" evidence="1">
    <location>
        <begin position="805"/>
        <end position="828"/>
    </location>
</feature>
<dbReference type="EMBL" id="CAJVPV010000140">
    <property type="protein sequence ID" value="CAG8444465.1"/>
    <property type="molecule type" value="Genomic_DNA"/>
</dbReference>
<evidence type="ECO:0000256" key="1">
    <source>
        <dbReference type="SAM" id="MobiDB-lite"/>
    </source>
</evidence>
<feature type="region of interest" description="Disordered" evidence="1">
    <location>
        <begin position="18"/>
        <end position="64"/>
    </location>
</feature>
<name>A0A9N8VC02_9GLOM</name>
<dbReference type="Pfam" id="PF14228">
    <property type="entry name" value="MOR2-PAG1_mid"/>
    <property type="match status" value="3"/>
</dbReference>
<dbReference type="PANTHER" id="PTHR12295:SF30">
    <property type="entry name" value="PROTEIN FURRY"/>
    <property type="match status" value="1"/>
</dbReference>
<dbReference type="InterPro" id="IPR039867">
    <property type="entry name" value="Furry/Tao3/Mor2"/>
</dbReference>
<reference evidence="5" key="1">
    <citation type="submission" date="2021-06" db="EMBL/GenBank/DDBJ databases">
        <authorList>
            <person name="Kallberg Y."/>
            <person name="Tangrot J."/>
            <person name="Rosling A."/>
        </authorList>
    </citation>
    <scope>NUCLEOTIDE SEQUENCE</scope>
    <source>
        <strain evidence="5">CL551</strain>
    </source>
</reference>
<organism evidence="5 6">
    <name type="scientific">Acaulospora morrowiae</name>
    <dbReference type="NCBI Taxonomy" id="94023"/>
    <lineage>
        <taxon>Eukaryota</taxon>
        <taxon>Fungi</taxon>
        <taxon>Fungi incertae sedis</taxon>
        <taxon>Mucoromycota</taxon>
        <taxon>Glomeromycotina</taxon>
        <taxon>Glomeromycetes</taxon>
        <taxon>Diversisporales</taxon>
        <taxon>Acaulosporaceae</taxon>
        <taxon>Acaulospora</taxon>
    </lineage>
</organism>
<feature type="compositionally biased region" description="Acidic residues" evidence="1">
    <location>
        <begin position="2388"/>
        <end position="2401"/>
    </location>
</feature>
<sequence>MAGHQFAAAANLSSQMTLLTDNGAEEDKSAGPRYPIVVPPEETSATKPSSPVESSATTVGGLSPHSAFNHGQNYMYQPNLSTSASKLSVSSSDEIMFGQPKQTADESASENKTAEVKTPADYALNILYRQFYKQADRKLVLIMGFSTDTEPDFAVQIGPGVDPSFDKLINSLGYIARHKPRAVIDLVLSWRKEKQESKFESLEAPFHKRHSSDTALMRSTNKELDDIRKERKKQVTLYIVSRALVEIVKQLQPDTLRDDVGKQMEDLVFKMMFELRPEDVNRSRHVTAVYELYSELIGGLSKTRFMSVSDRFIAKLEGFTKLPPGALKEQDTKIELLIKGMYHLHLKIYPIEALEETADFLQSLANFLRLAHGVRIKHAYADLFVRLLMPIAGVAVAEVNFPAWVKAVEILYPKAWKMTFKQRNWNVAYPLATTLLCVSQREFFLARWTECLYACTQRFKDKSLRQMGMGCVIRLVWTFLYRCSEGTNTTYKKLDDIIKTIFPPNRKSVISDVHVDLFVELVQFIGIRHHDYCMKNLIFMLMNSDNIANVTSASLDYIAPERMRIGIRSFMLLLTSMQASDLRPAFPSDPDLISIKSNLGIRISSDVLSDEIFNQSGLKENVEKFCDLAYKIISILDPHFGHLTVLEEKFLTNKSSYTPSSLASGAVGGLSDTMIYYNYNTMFVSYSKDKQPYFNLMREYVESLPRLLPNKPSRTRIVEILCRYTVHVDQDLARSAAIALIRIALQCGAETVIMSFSHFVHRIEDKYSDILIGVGTGRETKCTGILKLYYDLLQQWLHQLRSKKRGDASEQPSTINTQTPNPAKTTNEVEDPSIWTIIEVTEANGLLFLCSQTCIIRKYAILILHLVAELEHEFNERKGKNNSAGLSRGTASSVDGKVSESPIPDEGSPVPEKDEMDESCSPDTPANILCYSASGTDSNVTYTRIIHVLDRGGELIKFDTNLVNSLSVYEHVRLQKLLQQGKKDILLRLVESENPADTVIWSRCFPEFMKICFSYFPVTVALCRNNVCIRIVHMQAAINTASEALSRAPTATLSMPKFHYPKVSVSATDELIEQWRSYLIVACSTITMADELAERISTHNRKRSHPPPPERITTARDLFRIVLPLLSSDHNIISESVVTALGSINENVYKGLIEDMQPYFRSVAEETKIKVSKQPYTNIHKRTKKYEKLRIELAHVYQLTSRFLVREHRDPTISGWIRAFIIETFNFLRDPEVSVDWDYVRLRQYFCGVVEKFYDGLCLMHEESEVIPDWRACVFQLIEEWCGHGKRGMHHRAKDVGLISIMIDHYKDSEERRPMTTQMENERKSLEFAALNAMASLCRGPLVLHDQNLPKPATKSLDAESVFAWIQSVFEDPQDKLHPIARKALEGLLISNSKVANFLEVPVRLCYSGVPTSKSTQGYFLAVAEVFFKDHNYPCDRTAKMLALALFKTGDDELEIRRNALNLLSIIEKRLYGGSCTGEFDVGITSRLSSIYKQAQVALSARLAQNTRKRDEERRKQYEISANDQPNLHFDFCEETHWFISEVSMRFESVHEKSKKDVLRYLVPWFKNIELRFTDARELHPTTFIMISNLFFITVKYGDVFVKDIEKLWQQLVMGEHAHNVHAIVKFLIDVGLEKRNPIFVSHAKRVFVYLGRTPTCAAVIEALISEISPKSMTPQPKETLEREDFKNCKLFLAKIEEAMPQHHKRPIFSSGQLATLYMVDMAIEAGTDFEFHLPRLLHVIFVQLDSTNSHISEETKTLLINLIHSIIISKSVYQEVVKLGQSLVTELEAKEGSQLWAYEDITYNNRDIKSLTDLERLSRDVVTIFGATVYGESNRGDLKQSWGEMALKWATSCPVRHIACRSFQIFRSLSPVFNEHMLADVLARLSNTISDSTDEIQGFALEILITLNHVIDWLEPGTKEIYPQLLWAIIACLQTTNESEFLESLAIMNKLLDKFDLSSKVNQEILWDYFPENKWQGQFTGIQPLLLKGLYSSTACQKTFDMLKKLLFLQDIQLIDSTPGRHLHLILANLPRLVHSLEDESIREECAEWAKHLSEISEQQNRHNLARILNSYNKGRFRAKDDFLKQIILVLRDNYFPDYEVQTLLFLMSLLSNNTRYFKLKTMTIIKMMLPHIDTQRQEFLTIGSELILPLLRHLHSPYSKEALEVMDEAISIMVTPKDPKIVRMSMGSRKGKDMEGTVSLFGDPDDNGWAIPDRQTAMETARSNVHAVCFMCKVTPQHDEIQLFDDPSDTLMGYRDETPTNEHKFSDIFSKLQDLNDYFLPNDDTLSSNGSMGGKTMAYKIPNIIEQFTDEYYDFGDEIGGSSNLEDDPTVEAILEKSLSKSKSTRSLKSQVELSDSNIDAIPPYQSPSQRERDEMLQNLSSASSTEEDDISSIGDDDESLHSGGNNSPFILEGLIQRPRGSISGSLHGHTSSM</sequence>
<dbReference type="Pfam" id="PF14222">
    <property type="entry name" value="MOR2-PAG1_N"/>
    <property type="match status" value="1"/>
</dbReference>
<feature type="domain" description="Cell morphogenesis central region" evidence="4">
    <location>
        <begin position="1066"/>
        <end position="1376"/>
    </location>
</feature>
<evidence type="ECO:0000259" key="2">
    <source>
        <dbReference type="Pfam" id="PF14222"/>
    </source>
</evidence>
<evidence type="ECO:0000313" key="5">
    <source>
        <dbReference type="EMBL" id="CAG8444465.1"/>
    </source>
</evidence>
<dbReference type="GO" id="GO:0030427">
    <property type="term" value="C:site of polarized growth"/>
    <property type="evidence" value="ECO:0007669"/>
    <property type="project" value="TreeGrafter"/>
</dbReference>
<gene>
    <name evidence="5" type="ORF">AMORRO_LOCUS518</name>
</gene>
<dbReference type="InterPro" id="IPR025614">
    <property type="entry name" value="Cell_morpho_N"/>
</dbReference>
<feature type="region of interest" description="Disordered" evidence="1">
    <location>
        <begin position="877"/>
        <end position="922"/>
    </location>
</feature>
<feature type="region of interest" description="Disordered" evidence="1">
    <location>
        <begin position="2342"/>
        <end position="2436"/>
    </location>
</feature>
<dbReference type="Pfam" id="PF14225">
    <property type="entry name" value="MOR2-PAG1_C"/>
    <property type="match status" value="1"/>
</dbReference>
<dbReference type="InterPro" id="IPR016024">
    <property type="entry name" value="ARM-type_fold"/>
</dbReference>
<accession>A0A9N8VC02</accession>
<dbReference type="GO" id="GO:0000902">
    <property type="term" value="P:cell morphogenesis"/>
    <property type="evidence" value="ECO:0007669"/>
    <property type="project" value="InterPro"/>
</dbReference>
<feature type="domain" description="Cell morphogenesis protein C-terminal" evidence="3">
    <location>
        <begin position="1924"/>
        <end position="2174"/>
    </location>
</feature>
<dbReference type="Proteomes" id="UP000789342">
    <property type="component" value="Unassembled WGS sequence"/>
</dbReference>
<dbReference type="PANTHER" id="PTHR12295">
    <property type="entry name" value="FURRY-RELATED"/>
    <property type="match status" value="1"/>
</dbReference>
<feature type="compositionally biased region" description="Polar residues" evidence="1">
    <location>
        <begin position="881"/>
        <end position="893"/>
    </location>
</feature>
<feature type="domain" description="Cell morphogenesis protein N-terminal" evidence="2">
    <location>
        <begin position="230"/>
        <end position="797"/>
    </location>
</feature>
<dbReference type="InterPro" id="IPR025481">
    <property type="entry name" value="Cell_Morphogen_C"/>
</dbReference>
<feature type="compositionally biased region" description="Polar residues" evidence="1">
    <location>
        <begin position="43"/>
        <end position="60"/>
    </location>
</feature>
<dbReference type="OrthoDB" id="6287725at2759"/>
<feature type="compositionally biased region" description="Low complexity" evidence="1">
    <location>
        <begin position="2343"/>
        <end position="2352"/>
    </location>
</feature>
<dbReference type="GO" id="GO:0005938">
    <property type="term" value="C:cell cortex"/>
    <property type="evidence" value="ECO:0007669"/>
    <property type="project" value="TreeGrafter"/>
</dbReference>
<feature type="domain" description="Cell morphogenesis central region" evidence="4">
    <location>
        <begin position="1699"/>
        <end position="1894"/>
    </location>
</feature>
<evidence type="ECO:0000259" key="4">
    <source>
        <dbReference type="Pfam" id="PF14228"/>
    </source>
</evidence>
<evidence type="ECO:0000259" key="3">
    <source>
        <dbReference type="Pfam" id="PF14225"/>
    </source>
</evidence>
<dbReference type="InterPro" id="IPR029473">
    <property type="entry name" value="MOR2-PAG1_mid"/>
</dbReference>